<dbReference type="GO" id="GO:0048205">
    <property type="term" value="P:COPI coating of Golgi vesicle"/>
    <property type="evidence" value="ECO:0007669"/>
    <property type="project" value="TreeGrafter"/>
</dbReference>
<evidence type="ECO:0000256" key="1">
    <source>
        <dbReference type="ARBA" id="ARBA00022468"/>
    </source>
</evidence>
<protein>
    <recommendedName>
        <fullName evidence="6">Arf-GAP domain-containing protein</fullName>
    </recommendedName>
</protein>
<dbReference type="PANTHER" id="PTHR45686:SF4">
    <property type="entry name" value="ADP-RIBOSYLATION FACTOR GTPASE ACTIVATING PROTEIN 3, ISOFORM H"/>
    <property type="match status" value="1"/>
</dbReference>
<dbReference type="FunFam" id="1.10.220.150:FF:000004">
    <property type="entry name" value="Putative ADP-ribosylation factor GTPase-activating protein 2"/>
    <property type="match status" value="1"/>
</dbReference>
<dbReference type="Proteomes" id="UP000281553">
    <property type="component" value="Unassembled WGS sequence"/>
</dbReference>
<proteinExistence type="predicted"/>
<evidence type="ECO:0000259" key="6">
    <source>
        <dbReference type="PROSITE" id="PS50115"/>
    </source>
</evidence>
<dbReference type="PANTHER" id="PTHR45686">
    <property type="entry name" value="ADP-RIBOSYLATION FACTOR GTPASE ACTIVATING PROTEIN 3, ISOFORM H-RELATED"/>
    <property type="match status" value="1"/>
</dbReference>
<dbReference type="EMBL" id="UYRU01101496">
    <property type="protein sequence ID" value="VDN41467.1"/>
    <property type="molecule type" value="Genomic_DNA"/>
</dbReference>
<evidence type="ECO:0000256" key="3">
    <source>
        <dbReference type="ARBA" id="ARBA00022771"/>
    </source>
</evidence>
<dbReference type="Pfam" id="PF01412">
    <property type="entry name" value="ArfGap"/>
    <property type="match status" value="1"/>
</dbReference>
<dbReference type="Gene3D" id="1.10.220.150">
    <property type="entry name" value="Arf GTPase activating protein"/>
    <property type="match status" value="1"/>
</dbReference>
<dbReference type="AlphaFoldDB" id="A0A3P7P8D6"/>
<dbReference type="GO" id="GO:0008270">
    <property type="term" value="F:zinc ion binding"/>
    <property type="evidence" value="ECO:0007669"/>
    <property type="project" value="UniProtKB-KW"/>
</dbReference>
<dbReference type="InterPro" id="IPR001164">
    <property type="entry name" value="ArfGAP_dom"/>
</dbReference>
<evidence type="ECO:0000256" key="4">
    <source>
        <dbReference type="ARBA" id="ARBA00022833"/>
    </source>
</evidence>
<keyword evidence="8" id="KW-1185">Reference proteome</keyword>
<dbReference type="GO" id="GO:0005096">
    <property type="term" value="F:GTPase activator activity"/>
    <property type="evidence" value="ECO:0007669"/>
    <property type="project" value="UniProtKB-KW"/>
</dbReference>
<evidence type="ECO:0000313" key="7">
    <source>
        <dbReference type="EMBL" id="VDN41467.1"/>
    </source>
</evidence>
<sequence length="196" mass="21245">MDPSNSPSKTDIDAIFSRLLSRPSNRVCFDCGAGNPTWASVTYGVFLCIDCSAVHRSLGVHISFIKSTQLDTNWSWLQLRTMQVGGNSNALAAIQTGSASNDVKQKYSSRAAQSYRNKLESLAMKAMQSMGSNVNCTFHNLDAEDTLVNVPKDTDFFEEHTKNSLVEDIGGMTLSGTVVTSTASVPPHGRLFLSIS</sequence>
<dbReference type="SUPFAM" id="SSF57863">
    <property type="entry name" value="ArfGap/RecO-like zinc finger"/>
    <property type="match status" value="1"/>
</dbReference>
<dbReference type="OrthoDB" id="983479at2759"/>
<gene>
    <name evidence="7" type="ORF">DILT_LOCUS18558</name>
</gene>
<dbReference type="CDD" id="cd08831">
    <property type="entry name" value="ArfGap_ArfGap2_3_like"/>
    <property type="match status" value="1"/>
</dbReference>
<name>A0A3P7P8D6_DIBLA</name>
<keyword evidence="2" id="KW-0479">Metal-binding</keyword>
<organism evidence="7 8">
    <name type="scientific">Dibothriocephalus latus</name>
    <name type="common">Fish tapeworm</name>
    <name type="synonym">Diphyllobothrium latum</name>
    <dbReference type="NCBI Taxonomy" id="60516"/>
    <lineage>
        <taxon>Eukaryota</taxon>
        <taxon>Metazoa</taxon>
        <taxon>Spiralia</taxon>
        <taxon>Lophotrochozoa</taxon>
        <taxon>Platyhelminthes</taxon>
        <taxon>Cestoda</taxon>
        <taxon>Eucestoda</taxon>
        <taxon>Diphyllobothriidea</taxon>
        <taxon>Diphyllobothriidae</taxon>
        <taxon>Dibothriocephalus</taxon>
    </lineage>
</organism>
<keyword evidence="3 5" id="KW-0863">Zinc-finger</keyword>
<evidence type="ECO:0000256" key="2">
    <source>
        <dbReference type="ARBA" id="ARBA00022723"/>
    </source>
</evidence>
<reference evidence="7 8" key="1">
    <citation type="submission" date="2018-11" db="EMBL/GenBank/DDBJ databases">
        <authorList>
            <consortium name="Pathogen Informatics"/>
        </authorList>
    </citation>
    <scope>NUCLEOTIDE SEQUENCE [LARGE SCALE GENOMIC DNA]</scope>
</reference>
<feature type="domain" description="Arf-GAP" evidence="6">
    <location>
        <begin position="13"/>
        <end position="128"/>
    </location>
</feature>
<dbReference type="PRINTS" id="PR00405">
    <property type="entry name" value="REVINTRACTNG"/>
</dbReference>
<accession>A0A3P7P8D6</accession>
<dbReference type="InterPro" id="IPR038508">
    <property type="entry name" value="ArfGAP_dom_sf"/>
</dbReference>
<dbReference type="SMART" id="SM00105">
    <property type="entry name" value="ArfGap"/>
    <property type="match status" value="1"/>
</dbReference>
<evidence type="ECO:0000256" key="5">
    <source>
        <dbReference type="PROSITE-ProRule" id="PRU00288"/>
    </source>
</evidence>
<dbReference type="PROSITE" id="PS50115">
    <property type="entry name" value="ARFGAP"/>
    <property type="match status" value="1"/>
</dbReference>
<dbReference type="GO" id="GO:0000139">
    <property type="term" value="C:Golgi membrane"/>
    <property type="evidence" value="ECO:0007669"/>
    <property type="project" value="GOC"/>
</dbReference>
<keyword evidence="1" id="KW-0343">GTPase activation</keyword>
<keyword evidence="4" id="KW-0862">Zinc</keyword>
<evidence type="ECO:0000313" key="8">
    <source>
        <dbReference type="Proteomes" id="UP000281553"/>
    </source>
</evidence>
<dbReference type="InterPro" id="IPR037278">
    <property type="entry name" value="ARFGAP/RecO"/>
</dbReference>